<dbReference type="AlphaFoldDB" id="A0A388SZB8"/>
<comment type="caution">
    <text evidence="2">The sequence shown here is derived from an EMBL/GenBank/DDBJ whole genome shotgun (WGS) entry which is preliminary data.</text>
</comment>
<accession>A0A388SZB8</accession>
<gene>
    <name evidence="2" type="ORF">SSP531S_25310</name>
</gene>
<evidence type="ECO:0008006" key="4">
    <source>
        <dbReference type="Google" id="ProtNLM"/>
    </source>
</evidence>
<evidence type="ECO:0000256" key="1">
    <source>
        <dbReference type="SAM" id="MobiDB-lite"/>
    </source>
</evidence>
<protein>
    <recommendedName>
        <fullName evidence="4">NlpC/P60 domain-containing protein</fullName>
    </recommendedName>
</protein>
<name>A0A388SZB8_9ACTN</name>
<dbReference type="EMBL" id="BGZL01000006">
    <property type="protein sequence ID" value="GBQ01100.1"/>
    <property type="molecule type" value="Genomic_DNA"/>
</dbReference>
<feature type="region of interest" description="Disordered" evidence="1">
    <location>
        <begin position="9"/>
        <end position="41"/>
    </location>
</feature>
<reference evidence="2 3" key="1">
    <citation type="submission" date="2018-07" db="EMBL/GenBank/DDBJ databases">
        <title>Whole Genome Shotgun Sequence of Streptomyces spongiicola strain 531S.</title>
        <authorList>
            <person name="Dohra H."/>
            <person name="Kodani S."/>
        </authorList>
    </citation>
    <scope>NUCLEOTIDE SEQUENCE [LARGE SCALE GENOMIC DNA]</scope>
    <source>
        <strain evidence="2 3">531S</strain>
    </source>
</reference>
<evidence type="ECO:0000313" key="2">
    <source>
        <dbReference type="EMBL" id="GBQ01100.1"/>
    </source>
</evidence>
<evidence type="ECO:0000313" key="3">
    <source>
        <dbReference type="Proteomes" id="UP000265354"/>
    </source>
</evidence>
<feature type="region of interest" description="Disordered" evidence="1">
    <location>
        <begin position="61"/>
        <end position="81"/>
    </location>
</feature>
<dbReference type="Proteomes" id="UP000265354">
    <property type="component" value="Unassembled WGS sequence"/>
</dbReference>
<proteinExistence type="predicted"/>
<feature type="compositionally biased region" description="Basic residues" evidence="1">
    <location>
        <begin position="63"/>
        <end position="72"/>
    </location>
</feature>
<organism evidence="2 3">
    <name type="scientific">Streptomyces spongiicola</name>
    <dbReference type="NCBI Taxonomy" id="1690221"/>
    <lineage>
        <taxon>Bacteria</taxon>
        <taxon>Bacillati</taxon>
        <taxon>Actinomycetota</taxon>
        <taxon>Actinomycetes</taxon>
        <taxon>Kitasatosporales</taxon>
        <taxon>Streptomycetaceae</taxon>
        <taxon>Streptomyces</taxon>
    </lineage>
</organism>
<sequence length="133" mass="14375">MAVGGWLMAGGGRRAVARRPHTAPAARPPAPAPAVRRRSVRVRPAAAVNGRTARCAVRLRSPVCRRPHRRGSPPRPRPGHVGIYLGRDQHGRHRFASSRKTPDGPTMADLGALSVLDAGTELYSGSLRVIRRF</sequence>